<dbReference type="Proteomes" id="UP000265520">
    <property type="component" value="Unassembled WGS sequence"/>
</dbReference>
<evidence type="ECO:0000313" key="2">
    <source>
        <dbReference type="Proteomes" id="UP000265520"/>
    </source>
</evidence>
<protein>
    <submittedName>
        <fullName evidence="1">Uncharacterized protein</fullName>
    </submittedName>
</protein>
<proteinExistence type="predicted"/>
<evidence type="ECO:0000313" key="1">
    <source>
        <dbReference type="EMBL" id="MCI73394.1"/>
    </source>
</evidence>
<reference evidence="1 2" key="1">
    <citation type="journal article" date="2018" name="Front. Plant Sci.">
        <title>Red Clover (Trifolium pratense) and Zigzag Clover (T. medium) - A Picture of Genomic Similarities and Differences.</title>
        <authorList>
            <person name="Dluhosova J."/>
            <person name="Istvanek J."/>
            <person name="Nedelnik J."/>
            <person name="Repkova J."/>
        </authorList>
    </citation>
    <scope>NUCLEOTIDE SEQUENCE [LARGE SCALE GENOMIC DNA]</scope>
    <source>
        <strain evidence="2">cv. 10/8</strain>
        <tissue evidence="1">Leaf</tissue>
    </source>
</reference>
<dbReference type="AlphaFoldDB" id="A0A392UL88"/>
<feature type="non-terminal residue" evidence="1">
    <location>
        <position position="1"/>
    </location>
</feature>
<dbReference type="EMBL" id="LXQA010837495">
    <property type="protein sequence ID" value="MCI73394.1"/>
    <property type="molecule type" value="Genomic_DNA"/>
</dbReference>
<comment type="caution">
    <text evidence="1">The sequence shown here is derived from an EMBL/GenBank/DDBJ whole genome shotgun (WGS) entry which is preliminary data.</text>
</comment>
<accession>A0A392UL88</accession>
<sequence>EALNAFLGVVVPPECAFKAEKNRVKMADESGRRVVQDFVALPGTP</sequence>
<name>A0A392UL88_9FABA</name>
<organism evidence="1 2">
    <name type="scientific">Trifolium medium</name>
    <dbReference type="NCBI Taxonomy" id="97028"/>
    <lineage>
        <taxon>Eukaryota</taxon>
        <taxon>Viridiplantae</taxon>
        <taxon>Streptophyta</taxon>
        <taxon>Embryophyta</taxon>
        <taxon>Tracheophyta</taxon>
        <taxon>Spermatophyta</taxon>
        <taxon>Magnoliopsida</taxon>
        <taxon>eudicotyledons</taxon>
        <taxon>Gunneridae</taxon>
        <taxon>Pentapetalae</taxon>
        <taxon>rosids</taxon>
        <taxon>fabids</taxon>
        <taxon>Fabales</taxon>
        <taxon>Fabaceae</taxon>
        <taxon>Papilionoideae</taxon>
        <taxon>50 kb inversion clade</taxon>
        <taxon>NPAAA clade</taxon>
        <taxon>Hologalegina</taxon>
        <taxon>IRL clade</taxon>
        <taxon>Trifolieae</taxon>
        <taxon>Trifolium</taxon>
    </lineage>
</organism>
<keyword evidence="2" id="KW-1185">Reference proteome</keyword>